<dbReference type="InterPro" id="IPR036388">
    <property type="entry name" value="WH-like_DNA-bd_sf"/>
</dbReference>
<proteinExistence type="predicted"/>
<dbReference type="Proteomes" id="UP001500902">
    <property type="component" value="Unassembled WGS sequence"/>
</dbReference>
<evidence type="ECO:0000256" key="1">
    <source>
        <dbReference type="SAM" id="MobiDB-lite"/>
    </source>
</evidence>
<feature type="region of interest" description="Disordered" evidence="1">
    <location>
        <begin position="29"/>
        <end position="85"/>
    </location>
</feature>
<dbReference type="PANTHER" id="PTHR10948">
    <property type="entry name" value="TRANSPOSASE"/>
    <property type="match status" value="1"/>
</dbReference>
<evidence type="ECO:0000313" key="4">
    <source>
        <dbReference type="EMBL" id="GAA3678561.1"/>
    </source>
</evidence>
<keyword evidence="5" id="KW-1185">Reference proteome</keyword>
<reference evidence="5" key="1">
    <citation type="journal article" date="2019" name="Int. J. Syst. Evol. Microbiol.">
        <title>The Global Catalogue of Microorganisms (GCM) 10K type strain sequencing project: providing services to taxonomists for standard genome sequencing and annotation.</title>
        <authorList>
            <consortium name="The Broad Institute Genomics Platform"/>
            <consortium name="The Broad Institute Genome Sequencing Center for Infectious Disease"/>
            <person name="Wu L."/>
            <person name="Ma J."/>
        </authorList>
    </citation>
    <scope>NUCLEOTIDE SEQUENCE [LARGE SCALE GENOMIC DNA]</scope>
    <source>
        <strain evidence="5">JCM 16904</strain>
    </source>
</reference>
<dbReference type="Pfam" id="PF12802">
    <property type="entry name" value="MarR_2"/>
    <property type="match status" value="1"/>
</dbReference>
<name>A0ABP7C6R5_9ACTN</name>
<organism evidence="4 5">
    <name type="scientific">Nonomuraea antimicrobica</name>
    <dbReference type="NCBI Taxonomy" id="561173"/>
    <lineage>
        <taxon>Bacteria</taxon>
        <taxon>Bacillati</taxon>
        <taxon>Actinomycetota</taxon>
        <taxon>Actinomycetes</taxon>
        <taxon>Streptosporangiales</taxon>
        <taxon>Streptosporangiaceae</taxon>
        <taxon>Nonomuraea</taxon>
    </lineage>
</organism>
<dbReference type="SUPFAM" id="SSF46785">
    <property type="entry name" value="Winged helix' DNA-binding domain"/>
    <property type="match status" value="1"/>
</dbReference>
<dbReference type="RefSeq" id="WP_344882218.1">
    <property type="nucleotide sequence ID" value="NZ_BAAAZP010000090.1"/>
</dbReference>
<protein>
    <submittedName>
        <fullName evidence="4">Helix-turn-helix domain-containing protein</fullName>
    </submittedName>
</protein>
<sequence length="237" mass="27031">MGDRLTQQDRRQIAEGLSEGLGYAEIARRLGRPTSTVSREVLRNGGQQDYRADRAQQAARQRARRRRTPTPQARRAPTAGHGRDPGAVRAFEERITQTLVQTGLPRMMARVLTCLSTTDTGTLTAKELSERLQVSPASISTAISYLEEQELVRRERDTRRRRDRYVVDEWIWYRSFLASAQRNAMLAETALDGARIFGPATPVGLRMETVARFLQHTNEDMLQAAERWRHLFTRPPS</sequence>
<evidence type="ECO:0000313" key="5">
    <source>
        <dbReference type="Proteomes" id="UP001500902"/>
    </source>
</evidence>
<feature type="domain" description="HTH marR-type" evidence="2">
    <location>
        <begin position="103"/>
        <end position="162"/>
    </location>
</feature>
<feature type="compositionally biased region" description="Low complexity" evidence="1">
    <location>
        <begin position="69"/>
        <end position="79"/>
    </location>
</feature>
<dbReference type="InterPro" id="IPR036390">
    <property type="entry name" value="WH_DNA-bd_sf"/>
</dbReference>
<dbReference type="EMBL" id="BAAAZP010000090">
    <property type="protein sequence ID" value="GAA3678561.1"/>
    <property type="molecule type" value="Genomic_DNA"/>
</dbReference>
<dbReference type="InterPro" id="IPR000835">
    <property type="entry name" value="HTH_MarR-typ"/>
</dbReference>
<gene>
    <name evidence="4" type="ORF">GCM10022224_048380</name>
</gene>
<evidence type="ECO:0000259" key="3">
    <source>
        <dbReference type="Pfam" id="PF13936"/>
    </source>
</evidence>
<dbReference type="InterPro" id="IPR051917">
    <property type="entry name" value="Transposase-Integrase"/>
</dbReference>
<comment type="caution">
    <text evidence="4">The sequence shown here is derived from an EMBL/GenBank/DDBJ whole genome shotgun (WGS) entry which is preliminary data.</text>
</comment>
<feature type="domain" description="Transposase IS30-like HTH" evidence="3">
    <location>
        <begin position="4"/>
        <end position="44"/>
    </location>
</feature>
<dbReference type="PANTHER" id="PTHR10948:SF23">
    <property type="entry name" value="TRANSPOSASE INSI FOR INSERTION SEQUENCE ELEMENT IS30A-RELATED"/>
    <property type="match status" value="1"/>
</dbReference>
<dbReference type="Gene3D" id="1.10.10.10">
    <property type="entry name" value="Winged helix-like DNA-binding domain superfamily/Winged helix DNA-binding domain"/>
    <property type="match status" value="1"/>
</dbReference>
<evidence type="ECO:0000259" key="2">
    <source>
        <dbReference type="Pfam" id="PF12802"/>
    </source>
</evidence>
<dbReference type="InterPro" id="IPR025246">
    <property type="entry name" value="IS30-like_HTH"/>
</dbReference>
<dbReference type="Pfam" id="PF13936">
    <property type="entry name" value="HTH_38"/>
    <property type="match status" value="1"/>
</dbReference>
<accession>A0ABP7C6R5</accession>